<dbReference type="EMBL" id="LR134266">
    <property type="protein sequence ID" value="VED67045.1"/>
    <property type="molecule type" value="Genomic_DNA"/>
</dbReference>
<dbReference type="RefSeq" id="WP_126404103.1">
    <property type="nucleotide sequence ID" value="NZ_LR134266.1"/>
</dbReference>
<keyword evidence="1" id="KW-0812">Transmembrane</keyword>
<protein>
    <submittedName>
        <fullName evidence="2">Uncharacterized protein</fullName>
    </submittedName>
</protein>
<feature type="transmembrane region" description="Helical" evidence="1">
    <location>
        <begin position="37"/>
        <end position="54"/>
    </location>
</feature>
<dbReference type="KEGG" id="svf:NCTC3166_00860"/>
<keyword evidence="1" id="KW-1133">Transmembrane helix</keyword>
<sequence>MNKENRRVAILCSFALTGLGVLLYALPYIDDKGLTSLVENLATPFTLTLIFFLIESIRDQQKQDEDAEE</sequence>
<dbReference type="AlphaFoldDB" id="A0A447Z3Z9"/>
<organism evidence="2 3">
    <name type="scientific">Streptococcus viridans</name>
    <dbReference type="NCBI Taxonomy" id="78535"/>
    <lineage>
        <taxon>Bacteria</taxon>
        <taxon>Bacillati</taxon>
        <taxon>Bacillota</taxon>
        <taxon>Bacilli</taxon>
        <taxon>Lactobacillales</taxon>
        <taxon>Streptococcaceae</taxon>
        <taxon>Streptococcus</taxon>
    </lineage>
</organism>
<dbReference type="Proteomes" id="UP000270025">
    <property type="component" value="Chromosome"/>
</dbReference>
<evidence type="ECO:0000256" key="1">
    <source>
        <dbReference type="SAM" id="Phobius"/>
    </source>
</evidence>
<proteinExistence type="predicted"/>
<reference evidence="2 3" key="1">
    <citation type="submission" date="2018-12" db="EMBL/GenBank/DDBJ databases">
        <authorList>
            <consortium name="Pathogen Informatics"/>
        </authorList>
    </citation>
    <scope>NUCLEOTIDE SEQUENCE [LARGE SCALE GENOMIC DNA]</scope>
    <source>
        <strain evidence="2 3">NCTC3166</strain>
    </source>
</reference>
<name>A0A447Z3Z9_9STRE</name>
<keyword evidence="1" id="KW-0472">Membrane</keyword>
<evidence type="ECO:0000313" key="2">
    <source>
        <dbReference type="EMBL" id="VED67045.1"/>
    </source>
</evidence>
<gene>
    <name evidence="2" type="ORF">NCTC3166_00860</name>
</gene>
<accession>A0A447Z3Z9</accession>
<keyword evidence="3" id="KW-1185">Reference proteome</keyword>
<evidence type="ECO:0000313" key="3">
    <source>
        <dbReference type="Proteomes" id="UP000270025"/>
    </source>
</evidence>